<evidence type="ECO:0000313" key="2">
    <source>
        <dbReference type="Proteomes" id="UP000732619"/>
    </source>
</evidence>
<dbReference type="AlphaFoldDB" id="A0A8T3VY18"/>
<reference evidence="1" key="1">
    <citation type="submission" date="2019-04" db="EMBL/GenBank/DDBJ databases">
        <title>Evolution of Biomass-Degrading Anaerobic Consortia Revealed by Metagenomics.</title>
        <authorList>
            <person name="Peng X."/>
        </authorList>
    </citation>
    <scope>NUCLEOTIDE SEQUENCE</scope>
    <source>
        <strain evidence="1">SIG14</strain>
    </source>
</reference>
<name>A0A8T3VY18_METOL</name>
<dbReference type="EMBL" id="SUTG01000022">
    <property type="protein sequence ID" value="MBE6512589.1"/>
    <property type="molecule type" value="Genomic_DNA"/>
</dbReference>
<protein>
    <submittedName>
        <fullName evidence="1">Uncharacterized protein</fullName>
    </submittedName>
</protein>
<proteinExistence type="predicted"/>
<dbReference type="Proteomes" id="UP000732619">
    <property type="component" value="Unassembled WGS sequence"/>
</dbReference>
<comment type="caution">
    <text evidence="1">The sequence shown here is derived from an EMBL/GenBank/DDBJ whole genome shotgun (WGS) entry which is preliminary data.</text>
</comment>
<gene>
    <name evidence="1" type="ORF">E7Z75_05560</name>
</gene>
<accession>A0A8T3VY18</accession>
<sequence length="118" mass="14056">MDGMEIINSFKKETIYEFSEAIPILNDRIYIIFKIDIISIDMNPSKTRIKKIKERIKNNENAKNLISHMDIEPIAYLLKTEKGNEYDYQMESIDEKYDSFVEKNKNELLEKFLEDNPI</sequence>
<evidence type="ECO:0000313" key="1">
    <source>
        <dbReference type="EMBL" id="MBE6512589.1"/>
    </source>
</evidence>
<organism evidence="1 2">
    <name type="scientific">Methanobrevibacter olleyae</name>
    <dbReference type="NCBI Taxonomy" id="294671"/>
    <lineage>
        <taxon>Archaea</taxon>
        <taxon>Methanobacteriati</taxon>
        <taxon>Methanobacteriota</taxon>
        <taxon>Methanomada group</taxon>
        <taxon>Methanobacteria</taxon>
        <taxon>Methanobacteriales</taxon>
        <taxon>Methanobacteriaceae</taxon>
        <taxon>Methanobrevibacter</taxon>
    </lineage>
</organism>